<keyword evidence="2" id="KW-1185">Reference proteome</keyword>
<name>T1KKS9_TETUR</name>
<protein>
    <submittedName>
        <fullName evidence="1">Uncharacterized protein</fullName>
    </submittedName>
</protein>
<evidence type="ECO:0000313" key="1">
    <source>
        <dbReference type="EnsemblMetazoa" id="tetur145g00010.1"/>
    </source>
</evidence>
<dbReference type="Proteomes" id="UP000015104">
    <property type="component" value="Unassembled WGS sequence"/>
</dbReference>
<reference evidence="2" key="1">
    <citation type="submission" date="2011-08" db="EMBL/GenBank/DDBJ databases">
        <authorList>
            <person name="Rombauts S."/>
        </authorList>
    </citation>
    <scope>NUCLEOTIDE SEQUENCE</scope>
    <source>
        <strain evidence="2">London</strain>
    </source>
</reference>
<dbReference type="EMBL" id="CAEY01000187">
    <property type="status" value="NOT_ANNOTATED_CDS"/>
    <property type="molecule type" value="Genomic_DNA"/>
</dbReference>
<evidence type="ECO:0000313" key="2">
    <source>
        <dbReference type="Proteomes" id="UP000015104"/>
    </source>
</evidence>
<dbReference type="HOGENOM" id="CLU_1798911_0_0_1"/>
<reference evidence="1" key="2">
    <citation type="submission" date="2015-06" db="UniProtKB">
        <authorList>
            <consortium name="EnsemblMetazoa"/>
        </authorList>
    </citation>
    <scope>IDENTIFICATION</scope>
</reference>
<organism evidence="1 2">
    <name type="scientific">Tetranychus urticae</name>
    <name type="common">Two-spotted spider mite</name>
    <dbReference type="NCBI Taxonomy" id="32264"/>
    <lineage>
        <taxon>Eukaryota</taxon>
        <taxon>Metazoa</taxon>
        <taxon>Ecdysozoa</taxon>
        <taxon>Arthropoda</taxon>
        <taxon>Chelicerata</taxon>
        <taxon>Arachnida</taxon>
        <taxon>Acari</taxon>
        <taxon>Acariformes</taxon>
        <taxon>Trombidiformes</taxon>
        <taxon>Prostigmata</taxon>
        <taxon>Eleutherengona</taxon>
        <taxon>Raphignathae</taxon>
        <taxon>Tetranychoidea</taxon>
        <taxon>Tetranychidae</taxon>
        <taxon>Tetranychus</taxon>
    </lineage>
</organism>
<proteinExistence type="predicted"/>
<dbReference type="AlphaFoldDB" id="T1KKS9"/>
<sequence>MIMNSAKVLLFEIKNLLMYRGEIDNMIDVFDIRTLSETQVYEKFYKHIRDANTENQHNTEIHEIYLTKTLQNYSARISASEIKCTRDVKIFIAGERNQFQLNLRPKSSSLGEPLRALVDPSMELSIGRFLLTLYSPHNNHLKRVELNKPVGCSELLIKCYM</sequence>
<dbReference type="EnsemblMetazoa" id="tetur145g00010.1">
    <property type="protein sequence ID" value="tetur145g00010.1"/>
    <property type="gene ID" value="tetur145g00010"/>
</dbReference>
<accession>T1KKS9</accession>